<dbReference type="PIRSF" id="PIRSF000127">
    <property type="entry name" value="Xanthine_DH"/>
    <property type="match status" value="1"/>
</dbReference>
<dbReference type="SUPFAM" id="SSF55447">
    <property type="entry name" value="CO dehydrogenase flavoprotein C-terminal domain-like"/>
    <property type="match status" value="1"/>
</dbReference>
<dbReference type="SUPFAM" id="SSF54292">
    <property type="entry name" value="2Fe-2S ferredoxin-like"/>
    <property type="match status" value="1"/>
</dbReference>
<dbReference type="EC" id="1.17.1.4" evidence="5"/>
<dbReference type="InterPro" id="IPR000674">
    <property type="entry name" value="Ald_Oxase/Xan_DH_a/b"/>
</dbReference>
<dbReference type="InterPro" id="IPR037165">
    <property type="entry name" value="AldOxase/xan_DH_Mopterin-bd_sf"/>
</dbReference>
<keyword evidence="13" id="KW-0411">Iron-sulfur</keyword>
<evidence type="ECO:0000256" key="2">
    <source>
        <dbReference type="ARBA" id="ARBA00001974"/>
    </source>
</evidence>
<dbReference type="Gene3D" id="3.90.1170.50">
    <property type="entry name" value="Aldehyde oxidase/xanthine dehydrogenase, a/b hammerhead"/>
    <property type="match status" value="1"/>
</dbReference>
<dbReference type="GO" id="GO:0005506">
    <property type="term" value="F:iron ion binding"/>
    <property type="evidence" value="ECO:0007669"/>
    <property type="project" value="InterPro"/>
</dbReference>
<dbReference type="Gene3D" id="1.10.150.120">
    <property type="entry name" value="[2Fe-2S]-binding domain"/>
    <property type="match status" value="1"/>
</dbReference>
<keyword evidence="22" id="KW-1185">Reference proteome</keyword>
<comment type="similarity">
    <text evidence="4">Belongs to the xanthine dehydrogenase family.</text>
</comment>
<dbReference type="OrthoDB" id="9759099at2"/>
<dbReference type="Pfam" id="PF01315">
    <property type="entry name" value="Ald_Xan_dh_C"/>
    <property type="match status" value="1"/>
</dbReference>
<keyword evidence="12" id="KW-0408">Iron</keyword>
<evidence type="ECO:0000259" key="20">
    <source>
        <dbReference type="PROSITE" id="PS51387"/>
    </source>
</evidence>
<comment type="cofactor">
    <cofactor evidence="19">
        <name>Mo-molybdopterin cytosine dinucleotide</name>
        <dbReference type="ChEBI" id="CHEBI:71308"/>
    </cofactor>
</comment>
<dbReference type="NCBIfam" id="TIGR02963">
    <property type="entry name" value="xanthine_xdhA"/>
    <property type="match status" value="1"/>
</dbReference>
<evidence type="ECO:0000256" key="18">
    <source>
        <dbReference type="ARBA" id="ARBA00049517"/>
    </source>
</evidence>
<keyword evidence="11 21" id="KW-0560">Oxidoreductase</keyword>
<dbReference type="Gene3D" id="3.30.365.10">
    <property type="entry name" value="Aldehyde oxidase/xanthine dehydrogenase, molybdopterin binding domain"/>
    <property type="match status" value="4"/>
</dbReference>
<evidence type="ECO:0000313" key="21">
    <source>
        <dbReference type="EMBL" id="RXK55601.1"/>
    </source>
</evidence>
<evidence type="ECO:0000256" key="11">
    <source>
        <dbReference type="ARBA" id="ARBA00023002"/>
    </source>
</evidence>
<dbReference type="InterPro" id="IPR016167">
    <property type="entry name" value="FAD-bd_PCMH_sub1"/>
</dbReference>
<keyword evidence="8" id="KW-0001">2Fe-2S</keyword>
<feature type="domain" description="FAD-binding PCMH-type" evidence="20">
    <location>
        <begin position="217"/>
        <end position="390"/>
    </location>
</feature>
<dbReference type="InterPro" id="IPR005107">
    <property type="entry name" value="CO_DH_flav_C"/>
</dbReference>
<evidence type="ECO:0000256" key="13">
    <source>
        <dbReference type="ARBA" id="ARBA00023014"/>
    </source>
</evidence>
<dbReference type="InterPro" id="IPR036318">
    <property type="entry name" value="FAD-bd_PCMH-like_sf"/>
</dbReference>
<evidence type="ECO:0000256" key="15">
    <source>
        <dbReference type="ARBA" id="ARBA00023140"/>
    </source>
</evidence>
<protein>
    <recommendedName>
        <fullName evidence="5">xanthine dehydrogenase</fullName>
        <ecNumber evidence="5">1.17.1.4</ecNumber>
    </recommendedName>
</protein>
<dbReference type="InterPro" id="IPR002888">
    <property type="entry name" value="2Fe-2S-bd"/>
</dbReference>
<dbReference type="Pfam" id="PF20256">
    <property type="entry name" value="MoCoBD_2"/>
    <property type="match status" value="1"/>
</dbReference>
<keyword evidence="15" id="KW-0576">Peroxisome</keyword>
<dbReference type="GO" id="GO:0030151">
    <property type="term" value="F:molybdenum ion binding"/>
    <property type="evidence" value="ECO:0007669"/>
    <property type="project" value="InterPro"/>
</dbReference>
<dbReference type="CDD" id="cd00207">
    <property type="entry name" value="fer2"/>
    <property type="match status" value="1"/>
</dbReference>
<comment type="subcellular location">
    <subcellularLocation>
        <location evidence="3">Peroxisome</location>
    </subcellularLocation>
</comment>
<comment type="catalytic activity">
    <reaction evidence="17">
        <text>xanthine + NAD(+) + H2O = urate + NADH + H(+)</text>
        <dbReference type="Rhea" id="RHEA:16669"/>
        <dbReference type="ChEBI" id="CHEBI:15377"/>
        <dbReference type="ChEBI" id="CHEBI:15378"/>
        <dbReference type="ChEBI" id="CHEBI:17712"/>
        <dbReference type="ChEBI" id="CHEBI:17775"/>
        <dbReference type="ChEBI" id="CHEBI:57540"/>
        <dbReference type="ChEBI" id="CHEBI:57945"/>
        <dbReference type="EC" id="1.17.1.4"/>
    </reaction>
</comment>
<dbReference type="GO" id="GO:0004854">
    <property type="term" value="F:xanthine dehydrogenase activity"/>
    <property type="evidence" value="ECO:0007669"/>
    <property type="project" value="UniProtKB-EC"/>
</dbReference>
<comment type="catalytic activity">
    <reaction evidence="18">
        <text>hypoxanthine + NAD(+) + H2O = xanthine + NADH + H(+)</text>
        <dbReference type="Rhea" id="RHEA:24670"/>
        <dbReference type="ChEBI" id="CHEBI:15377"/>
        <dbReference type="ChEBI" id="CHEBI:15378"/>
        <dbReference type="ChEBI" id="CHEBI:17368"/>
        <dbReference type="ChEBI" id="CHEBI:17712"/>
        <dbReference type="ChEBI" id="CHEBI:57540"/>
        <dbReference type="ChEBI" id="CHEBI:57945"/>
        <dbReference type="EC" id="1.17.1.4"/>
    </reaction>
</comment>
<dbReference type="InterPro" id="IPR016166">
    <property type="entry name" value="FAD-bd_PCMH"/>
</dbReference>
<gene>
    <name evidence="21" type="primary">xdhB</name>
    <name evidence="21" type="ORF">ESB00_06860</name>
</gene>
<keyword evidence="14" id="KW-0520">NAD</keyword>
<dbReference type="SMART" id="SM01008">
    <property type="entry name" value="Ald_Xan_dh_C"/>
    <property type="match status" value="1"/>
</dbReference>
<dbReference type="Gene3D" id="3.30.465.10">
    <property type="match status" value="1"/>
</dbReference>
<evidence type="ECO:0000256" key="19">
    <source>
        <dbReference type="ARBA" id="ARBA00053029"/>
    </source>
</evidence>
<dbReference type="Pfam" id="PF00111">
    <property type="entry name" value="Fer2"/>
    <property type="match status" value="1"/>
</dbReference>
<sequence length="1295" mass="139390">MATTSFFEFILNGAPVRVEGLPPTTTLLDWLRTTGRTGSKQGCAEGDCGACTVALVERDAAGKPTYRALNSCIALLPMFAGREVVTVEGLAGCGAKDQGQGTKEHELHPVQSCMVKNFGSQCGYCTPGFVMSLFEGHYRKDCTGPAAINDQLCGNLCRCTGYRAIRDAALEAFNPSSVGSALAPTSRTKVAASSDPTKDKFAARLKKPVPAPTALDYAAGPDRFLRPTTLGELFRLQRKHPGARLVAGATEIGVELNKKFKAFPLLLSTEAVRELTQIRKTTAGWRIGAAVTLTAIEEKVVPHYPPLAKMLRVFAARQIRNRATLGGNIATASPIGDSAPLLLALDASLVLASARRTRTVALADFFTGYRQTALKPGELIKEIILPKFAPGRGLKRRADFVKVSHRQELDISIVAGAFCVDTDRKGIVRSARLAYGGVAERPKRALKTEALLIGKKLTESVDAVAETLTAEFTPIDDVRSGAAYRRGLVVSLWQKFISGEQSLVHDLPPDYAYQGPWPVDEATKALRHESAVGHVTGRALYVDDTAQRRPMLDVWPVMAPHSRAKILRRDASAARKAPGVVSVLLAEDIPGENNTGPARHDEPLFAKEEVCFHGQVVALVVGESPKACREAAALVKVDYEPLPPLLGIQAAIAANSFHTDWHALKRGDAAAALAAAPQSFAGEFEFGGQEHFYLETQAAWAEPGEDDTVLIHSSTQHPSEIQAIVSEILHLPRHKIVVQAPRMGGGFGGKETQGNAIAAYVALAARRTGRPVRLQLDRDLDMALTGKRHPFHAKFRIGHDAEGRVLAAQVELVSDGGWSLDLSLPIADRALFHLDNAYYLPAVDFRSRVAKTNVTSHTAFRGFGGPQGIMVIEEIMDRVARRTGLAPEVVRARNLYHGIGETNRTHYHEDIGDNRIQAMWKQALDQAMFAERRASIADWNRTHARIKRGLAITPVKFGISFTLTHYNQAGALVLIYQDGSVQVNHGGTEMGQGLHTKILGIAARELGLPASAIRMMTTSTDKVPNTSATAASSGADLNGMAVAAACTTLRERLAPVAAGLLAAPADDIVFSNGEVFPRAHPDLRLPFAKVCAKAYTERVSLSATGYYKTPGIHWDWNTATGRPFHYFACGVAVAEVEVDGHTGMQRVRRVDVVHDVGDSLNPGIDRGQIEGGFVQGLGWLTSEELKWDAKGRLLTHSASTYQIPAMSDAPPEFNVTLMPRAGQANTIHGSKAVGEPPLMLAFSVREAIRDAVAAFGPASGEVHLESPATGEAIFAAIQARLKAGQTPKVQITNAK</sequence>
<dbReference type="PROSITE" id="PS51387">
    <property type="entry name" value="FAD_PCMH"/>
    <property type="match status" value="1"/>
</dbReference>
<dbReference type="SUPFAM" id="SSF47741">
    <property type="entry name" value="CO dehydrogenase ISP C-domain like"/>
    <property type="match status" value="1"/>
</dbReference>
<reference evidence="21 22" key="1">
    <citation type="submission" date="2019-01" db="EMBL/GenBank/DDBJ databases">
        <title>Lacunisphaera sp. strain TWA-58.</title>
        <authorList>
            <person name="Chen W.-M."/>
        </authorList>
    </citation>
    <scope>NUCLEOTIDE SEQUENCE [LARGE SCALE GENOMIC DNA]</scope>
    <source>
        <strain evidence="21 22">TWA-58</strain>
    </source>
</reference>
<dbReference type="Gene3D" id="3.30.390.50">
    <property type="entry name" value="CO dehydrogenase flavoprotein, C-terminal domain"/>
    <property type="match status" value="1"/>
</dbReference>
<dbReference type="FunFam" id="3.30.365.10:FF:000001">
    <property type="entry name" value="Xanthine dehydrogenase oxidase"/>
    <property type="match status" value="1"/>
</dbReference>
<evidence type="ECO:0000313" key="22">
    <source>
        <dbReference type="Proteomes" id="UP000290218"/>
    </source>
</evidence>
<evidence type="ECO:0000256" key="17">
    <source>
        <dbReference type="ARBA" id="ARBA00049017"/>
    </source>
</evidence>
<dbReference type="SUPFAM" id="SSF54665">
    <property type="entry name" value="CO dehydrogenase molybdoprotein N-domain-like"/>
    <property type="match status" value="1"/>
</dbReference>
<keyword evidence="7" id="KW-0285">Flavoprotein</keyword>
<dbReference type="InterPro" id="IPR046867">
    <property type="entry name" value="AldOxase/xan_DH_MoCoBD2"/>
</dbReference>
<dbReference type="Pfam" id="PF02738">
    <property type="entry name" value="MoCoBD_1"/>
    <property type="match status" value="1"/>
</dbReference>
<keyword evidence="9" id="KW-0479">Metal-binding</keyword>
<comment type="cofactor">
    <cofactor evidence="2">
        <name>FAD</name>
        <dbReference type="ChEBI" id="CHEBI:57692"/>
    </cofactor>
</comment>
<evidence type="ECO:0000256" key="16">
    <source>
        <dbReference type="ARBA" id="ARBA00034078"/>
    </source>
</evidence>
<evidence type="ECO:0000256" key="8">
    <source>
        <dbReference type="ARBA" id="ARBA00022714"/>
    </source>
</evidence>
<dbReference type="Proteomes" id="UP000290218">
    <property type="component" value="Unassembled WGS sequence"/>
</dbReference>
<dbReference type="InterPro" id="IPR012675">
    <property type="entry name" value="Beta-grasp_dom_sf"/>
</dbReference>
<dbReference type="InterPro" id="IPR014309">
    <property type="entry name" value="Xanthine_DH_Mopterin-bd_su"/>
</dbReference>
<dbReference type="Pfam" id="PF00941">
    <property type="entry name" value="FAD_binding_5"/>
    <property type="match status" value="1"/>
</dbReference>
<dbReference type="GO" id="GO:0051537">
    <property type="term" value="F:2 iron, 2 sulfur cluster binding"/>
    <property type="evidence" value="ECO:0007669"/>
    <property type="project" value="UniProtKB-KW"/>
</dbReference>
<dbReference type="NCBIfam" id="TIGR02965">
    <property type="entry name" value="xanthine_xdhB"/>
    <property type="match status" value="1"/>
</dbReference>
<evidence type="ECO:0000256" key="7">
    <source>
        <dbReference type="ARBA" id="ARBA00022630"/>
    </source>
</evidence>
<dbReference type="GO" id="GO:0071949">
    <property type="term" value="F:FAD binding"/>
    <property type="evidence" value="ECO:0007669"/>
    <property type="project" value="InterPro"/>
</dbReference>
<evidence type="ECO:0000256" key="6">
    <source>
        <dbReference type="ARBA" id="ARBA00022505"/>
    </source>
</evidence>
<dbReference type="SMART" id="SM01092">
    <property type="entry name" value="CO_deh_flav_C"/>
    <property type="match status" value="1"/>
</dbReference>
<dbReference type="InterPro" id="IPR036856">
    <property type="entry name" value="Ald_Oxase/Xan_DH_a/b_sf"/>
</dbReference>
<dbReference type="SUPFAM" id="SSF56003">
    <property type="entry name" value="Molybdenum cofactor-binding domain"/>
    <property type="match status" value="1"/>
</dbReference>
<dbReference type="InterPro" id="IPR016208">
    <property type="entry name" value="Ald_Oxase/xanthine_DH-like"/>
</dbReference>
<accession>A0A4Q1C9T4</accession>
<dbReference type="Pfam" id="PF01799">
    <property type="entry name" value="Fer2_2"/>
    <property type="match status" value="1"/>
</dbReference>
<keyword evidence="6" id="KW-0500">Molybdenum</keyword>
<dbReference type="SUPFAM" id="SSF56176">
    <property type="entry name" value="FAD-binding/transporter-associated domain-like"/>
    <property type="match status" value="1"/>
</dbReference>
<proteinExistence type="inferred from homology"/>
<organism evidence="21 22">
    <name type="scientific">Oleiharenicola lentus</name>
    <dbReference type="NCBI Taxonomy" id="2508720"/>
    <lineage>
        <taxon>Bacteria</taxon>
        <taxon>Pseudomonadati</taxon>
        <taxon>Verrucomicrobiota</taxon>
        <taxon>Opitutia</taxon>
        <taxon>Opitutales</taxon>
        <taxon>Opitutaceae</taxon>
        <taxon>Oleiharenicola</taxon>
    </lineage>
</organism>
<comment type="cofactor">
    <cofactor evidence="16">
        <name>[2Fe-2S] cluster</name>
        <dbReference type="ChEBI" id="CHEBI:190135"/>
    </cofactor>
</comment>
<dbReference type="InterPro" id="IPR036683">
    <property type="entry name" value="CO_DH_flav_C_dom_sf"/>
</dbReference>
<evidence type="ECO:0000256" key="5">
    <source>
        <dbReference type="ARBA" id="ARBA00013123"/>
    </source>
</evidence>
<dbReference type="InterPro" id="IPR036010">
    <property type="entry name" value="2Fe-2S_ferredoxin-like_sf"/>
</dbReference>
<evidence type="ECO:0000256" key="3">
    <source>
        <dbReference type="ARBA" id="ARBA00004275"/>
    </source>
</evidence>
<dbReference type="InterPro" id="IPR008274">
    <property type="entry name" value="AldOxase/xan_DH_MoCoBD1"/>
</dbReference>
<evidence type="ECO:0000256" key="14">
    <source>
        <dbReference type="ARBA" id="ARBA00023027"/>
    </source>
</evidence>
<dbReference type="Gene3D" id="3.10.20.30">
    <property type="match status" value="1"/>
</dbReference>
<dbReference type="RefSeq" id="WP_129046966.1">
    <property type="nucleotide sequence ID" value="NZ_SDHX01000001.1"/>
</dbReference>
<keyword evidence="10" id="KW-0274">FAD</keyword>
<dbReference type="InterPro" id="IPR002346">
    <property type="entry name" value="Mopterin_DH_FAD-bd"/>
</dbReference>
<dbReference type="PANTHER" id="PTHR45444">
    <property type="entry name" value="XANTHINE DEHYDROGENASE"/>
    <property type="match status" value="1"/>
</dbReference>
<dbReference type="EMBL" id="SDHX01000001">
    <property type="protein sequence ID" value="RXK55601.1"/>
    <property type="molecule type" value="Genomic_DNA"/>
</dbReference>
<dbReference type="FunFam" id="3.30.365.10:FF:000002">
    <property type="entry name" value="Xanthine dehydrogenase oxidase"/>
    <property type="match status" value="1"/>
</dbReference>
<dbReference type="InterPro" id="IPR006058">
    <property type="entry name" value="2Fe2S_fd_BS"/>
</dbReference>
<dbReference type="InterPro" id="IPR036884">
    <property type="entry name" value="2Fe-2S-bd_dom_sf"/>
</dbReference>
<dbReference type="InterPro" id="IPR016169">
    <property type="entry name" value="FAD-bd_PCMH_sub2"/>
</dbReference>
<evidence type="ECO:0000256" key="9">
    <source>
        <dbReference type="ARBA" id="ARBA00022723"/>
    </source>
</evidence>
<evidence type="ECO:0000256" key="10">
    <source>
        <dbReference type="ARBA" id="ARBA00022827"/>
    </source>
</evidence>
<dbReference type="InterPro" id="IPR014307">
    <property type="entry name" value="Xanthine_DH_ssu"/>
</dbReference>
<comment type="caution">
    <text evidence="21">The sequence shown here is derived from an EMBL/GenBank/DDBJ whole genome shotgun (WGS) entry which is preliminary data.</text>
</comment>
<evidence type="ECO:0000256" key="12">
    <source>
        <dbReference type="ARBA" id="ARBA00023004"/>
    </source>
</evidence>
<evidence type="ECO:0000256" key="1">
    <source>
        <dbReference type="ARBA" id="ARBA00001924"/>
    </source>
</evidence>
<evidence type="ECO:0000256" key="4">
    <source>
        <dbReference type="ARBA" id="ARBA00006849"/>
    </source>
</evidence>
<dbReference type="PROSITE" id="PS00197">
    <property type="entry name" value="2FE2S_FER_1"/>
    <property type="match status" value="1"/>
</dbReference>
<name>A0A4Q1C9T4_9BACT</name>
<dbReference type="InterPro" id="IPR001041">
    <property type="entry name" value="2Fe-2S_ferredoxin-type"/>
</dbReference>
<dbReference type="Gene3D" id="3.30.43.10">
    <property type="entry name" value="Uridine Diphospho-n-acetylenolpyruvylglucosamine Reductase, domain 2"/>
    <property type="match status" value="1"/>
</dbReference>
<dbReference type="Pfam" id="PF03450">
    <property type="entry name" value="CO_deh_flav_C"/>
    <property type="match status" value="1"/>
</dbReference>
<dbReference type="PANTHER" id="PTHR45444:SF3">
    <property type="entry name" value="XANTHINE DEHYDROGENASE"/>
    <property type="match status" value="1"/>
</dbReference>
<comment type="cofactor">
    <cofactor evidence="1">
        <name>Mo-molybdopterin</name>
        <dbReference type="ChEBI" id="CHEBI:71302"/>
    </cofactor>
</comment>